<dbReference type="AlphaFoldDB" id="A0AAJ5WP51"/>
<feature type="chain" id="PRO_5042597645" evidence="2">
    <location>
        <begin position="21"/>
        <end position="909"/>
    </location>
</feature>
<dbReference type="InterPro" id="IPR014756">
    <property type="entry name" value="Ig_E-set"/>
</dbReference>
<feature type="signal peptide" evidence="2">
    <location>
        <begin position="1"/>
        <end position="20"/>
    </location>
</feature>
<evidence type="ECO:0000313" key="4">
    <source>
        <dbReference type="EMBL" id="WEK34321.1"/>
    </source>
</evidence>
<name>A0AAJ5WP51_9BACT</name>
<dbReference type="InterPro" id="IPR013783">
    <property type="entry name" value="Ig-like_fold"/>
</dbReference>
<evidence type="ECO:0000259" key="3">
    <source>
        <dbReference type="SMART" id="SM00429"/>
    </source>
</evidence>
<dbReference type="Proteomes" id="UP001220610">
    <property type="component" value="Chromosome"/>
</dbReference>
<dbReference type="InterPro" id="IPR013517">
    <property type="entry name" value="FG-GAP"/>
</dbReference>
<dbReference type="PANTHER" id="PTHR46580:SF4">
    <property type="entry name" value="ATP_GTP-BINDING PROTEIN"/>
    <property type="match status" value="1"/>
</dbReference>
<feature type="domain" description="IPT/TIG" evidence="3">
    <location>
        <begin position="248"/>
        <end position="331"/>
    </location>
</feature>
<dbReference type="GO" id="GO:0004553">
    <property type="term" value="F:hydrolase activity, hydrolyzing O-glycosyl compounds"/>
    <property type="evidence" value="ECO:0007669"/>
    <property type="project" value="UniProtKB-ARBA"/>
</dbReference>
<sequence>MRNYLLSLLALFVSSLSLQAQSVNVLHFDGVDDYVYVGGSSAYAFADGTVEIWVKRDALAGEVSPATSGEPWEKHWSILMNDWGIGLETTSGTGWLPYTYEAGKWYHLAYVFTNGYPTRIYVNGEYIGELAIALFEWLGGPVYIGQNGEYSKFFNGALSDLRMWRGVSRTEEEIRDNMNNFITDMPFPLVGNWTMNEGFAEDNNQHINSLHDQSWQSMWSMMDGFAMMGRTSNFVDRDQLPPPPPTPLPRITAFSPLSGKAGTELTITGSDFNGTAANNVVHFGTVKAEILSGSATSITVKIPKGATAQPITVTDIEAGVTGISTLSFTPIFDGDQSLPFPAAPNLVAGEDLTTIASRNSILADLNGDGLPELLFASGEHYFSYQLNKSQGNGAILDPGKQVLLIAGGYSCEQLVAADFDGDGKIDILALAKPENPMDWWRVMVYRNTSTATSISFEIPTYHYEVGMNLTGFITVGDVNTDGKPDIITIPNNPGGNTLNIIPNSTGGNNISFGTRYSQYVEWNTTPVSVQVVDLNNDQKQDLLIINRLEGSTQGSYVALRNTTTSSSNPSFSTDESQAFGTYPSVVAVGDYNIDGTNDLMVVLQDGTLSYVLNFSSTGDILGFSRMDEWFQLAGEPKSIAMSDMNGDGKPDFSISYTNVPFVTTFYSGELRGQWPNFTPQDHLTDNGLTGSLASADIDGDGRPDLLATRADGTGYVIMRNINGQPVGLPVSLVAFTAERKDKKIQLSWRTAMEINSDYFDVERSADGVHFSSIGRVAAQGNSGSMVEYSSIDQTPLAGENFYRLTMVDKDGSFKRSNVIRLQAGRQSPEVTIQVSPVPFRDQLTVRISNYTGNSLFVLFDHAGRKVQTANGSNAINTFSIKPGTPAGIYYYTVLSAKGEVLGKGKLIKQ</sequence>
<accession>A0AAJ5WP51</accession>
<dbReference type="NCBIfam" id="TIGR04183">
    <property type="entry name" value="Por_Secre_tail"/>
    <property type="match status" value="1"/>
</dbReference>
<dbReference type="SUPFAM" id="SSF81296">
    <property type="entry name" value="E set domains"/>
    <property type="match status" value="1"/>
</dbReference>
<dbReference type="SUPFAM" id="SSF49899">
    <property type="entry name" value="Concanavalin A-like lectins/glucanases"/>
    <property type="match status" value="1"/>
</dbReference>
<dbReference type="InterPro" id="IPR026444">
    <property type="entry name" value="Secre_tail"/>
</dbReference>
<dbReference type="SMART" id="SM00429">
    <property type="entry name" value="IPT"/>
    <property type="match status" value="1"/>
</dbReference>
<dbReference type="InterPro" id="IPR028994">
    <property type="entry name" value="Integrin_alpha_N"/>
</dbReference>
<reference evidence="4" key="1">
    <citation type="submission" date="2023-03" db="EMBL/GenBank/DDBJ databases">
        <title>Andean soil-derived lignocellulolytic bacterial consortium as a source of novel taxa and putative plastic-active enzymes.</title>
        <authorList>
            <person name="Diaz-Garcia L."/>
            <person name="Chuvochina M."/>
            <person name="Feuerriegel G."/>
            <person name="Bunk B."/>
            <person name="Sproer C."/>
            <person name="Streit W.R."/>
            <person name="Rodriguez L.M."/>
            <person name="Overmann J."/>
            <person name="Jimenez D.J."/>
        </authorList>
    </citation>
    <scope>NUCLEOTIDE SEQUENCE</scope>
    <source>
        <strain evidence="4">MAG 7</strain>
    </source>
</reference>
<dbReference type="Pfam" id="PF01833">
    <property type="entry name" value="TIG"/>
    <property type="match status" value="1"/>
</dbReference>
<dbReference type="CDD" id="cd00603">
    <property type="entry name" value="IPT_PCSR"/>
    <property type="match status" value="1"/>
</dbReference>
<dbReference type="SUPFAM" id="SSF69318">
    <property type="entry name" value="Integrin alpha N-terminal domain"/>
    <property type="match status" value="1"/>
</dbReference>
<proteinExistence type="predicted"/>
<evidence type="ECO:0000256" key="2">
    <source>
        <dbReference type="SAM" id="SignalP"/>
    </source>
</evidence>
<dbReference type="InterPro" id="IPR002909">
    <property type="entry name" value="IPT_dom"/>
</dbReference>
<evidence type="ECO:0000256" key="1">
    <source>
        <dbReference type="ARBA" id="ARBA00022729"/>
    </source>
</evidence>
<keyword evidence="1 2" id="KW-0732">Signal</keyword>
<dbReference type="Pfam" id="PF13517">
    <property type="entry name" value="FG-GAP_3"/>
    <property type="match status" value="3"/>
</dbReference>
<evidence type="ECO:0000313" key="5">
    <source>
        <dbReference type="Proteomes" id="UP001220610"/>
    </source>
</evidence>
<protein>
    <submittedName>
        <fullName evidence="4">FG-GAP-like repeat-containing protein</fullName>
    </submittedName>
</protein>
<organism evidence="4 5">
    <name type="scientific">Candidatus Pseudobacter hemicellulosilyticus</name>
    <dbReference type="NCBI Taxonomy" id="3121375"/>
    <lineage>
        <taxon>Bacteria</taxon>
        <taxon>Pseudomonadati</taxon>
        <taxon>Bacteroidota</taxon>
        <taxon>Chitinophagia</taxon>
        <taxon>Chitinophagales</taxon>
        <taxon>Chitinophagaceae</taxon>
        <taxon>Pseudobacter</taxon>
    </lineage>
</organism>
<gene>
    <name evidence="4" type="ORF">P0Y53_17685</name>
</gene>
<dbReference type="Gene3D" id="2.60.120.200">
    <property type="match status" value="1"/>
</dbReference>
<dbReference type="Gene3D" id="2.130.10.130">
    <property type="entry name" value="Integrin alpha, N-terminal"/>
    <property type="match status" value="2"/>
</dbReference>
<dbReference type="GO" id="GO:0005975">
    <property type="term" value="P:carbohydrate metabolic process"/>
    <property type="evidence" value="ECO:0007669"/>
    <property type="project" value="UniProtKB-ARBA"/>
</dbReference>
<dbReference type="PANTHER" id="PTHR46580">
    <property type="entry name" value="SENSOR KINASE-RELATED"/>
    <property type="match status" value="1"/>
</dbReference>
<dbReference type="Pfam" id="PF13385">
    <property type="entry name" value="Laminin_G_3"/>
    <property type="match status" value="1"/>
</dbReference>
<dbReference type="InterPro" id="IPR013320">
    <property type="entry name" value="ConA-like_dom_sf"/>
</dbReference>
<dbReference type="EMBL" id="CP119311">
    <property type="protein sequence ID" value="WEK34321.1"/>
    <property type="molecule type" value="Genomic_DNA"/>
</dbReference>
<dbReference type="Gene3D" id="2.60.40.10">
    <property type="entry name" value="Immunoglobulins"/>
    <property type="match status" value="1"/>
</dbReference>